<evidence type="ECO:0000259" key="4">
    <source>
        <dbReference type="Pfam" id="PF01814"/>
    </source>
</evidence>
<reference evidence="5 6" key="1">
    <citation type="journal article" date="2014" name="Genome Announc.">
        <title>Draft Genome Sequence of Magnetospirillum sp. Strain SO-1, a Freshwater Magnetotactic Bacterium Isolated from the Ol'khovka River, Russia.</title>
        <authorList>
            <person name="Grouzdev D.S."/>
            <person name="Dziuba M.V."/>
            <person name="Sukhacheva M.S."/>
            <person name="Mardanov A.V."/>
            <person name="Beletskiy A.V."/>
            <person name="Kuznetsov B.B."/>
            <person name="Skryabin K.G."/>
        </authorList>
    </citation>
    <scope>NUCLEOTIDE SEQUENCE [LARGE SCALE GENOMIC DNA]</scope>
    <source>
        <strain evidence="5 6">SO-1</strain>
    </source>
</reference>
<dbReference type="CDD" id="cd12107">
    <property type="entry name" value="Hemerythrin"/>
    <property type="match status" value="2"/>
</dbReference>
<comment type="caution">
    <text evidence="5">The sequence shown here is derived from an EMBL/GenBank/DDBJ whole genome shotgun (WGS) entry which is preliminary data.</text>
</comment>
<accession>M3ABM1</accession>
<keyword evidence="2" id="KW-0479">Metal-binding</keyword>
<dbReference type="RefSeq" id="WP_008616819.1">
    <property type="nucleotide sequence ID" value="NZ_AONQ01000021.1"/>
</dbReference>
<dbReference type="InterPro" id="IPR012827">
    <property type="entry name" value="Hemerythrin_metal-bd"/>
</dbReference>
<evidence type="ECO:0000256" key="3">
    <source>
        <dbReference type="ARBA" id="ARBA00023004"/>
    </source>
</evidence>
<evidence type="ECO:0000313" key="5">
    <source>
        <dbReference type="EMBL" id="EME70168.1"/>
    </source>
</evidence>
<protein>
    <recommendedName>
        <fullName evidence="4">Hemerythrin-like domain-containing protein</fullName>
    </recommendedName>
</protein>
<dbReference type="InterPro" id="IPR035938">
    <property type="entry name" value="Hemerythrin-like_sf"/>
</dbReference>
<keyword evidence="6" id="KW-1185">Reference proteome</keyword>
<dbReference type="SUPFAM" id="SSF47188">
    <property type="entry name" value="Hemerythrin-like"/>
    <property type="match status" value="2"/>
</dbReference>
<evidence type="ECO:0000256" key="1">
    <source>
        <dbReference type="ARBA" id="ARBA00010587"/>
    </source>
</evidence>
<evidence type="ECO:0000313" key="6">
    <source>
        <dbReference type="Proteomes" id="UP000011744"/>
    </source>
</evidence>
<name>M3ABM1_9PROT</name>
<dbReference type="EMBL" id="AONQ01000021">
    <property type="protein sequence ID" value="EME70168.1"/>
    <property type="molecule type" value="Genomic_DNA"/>
</dbReference>
<comment type="similarity">
    <text evidence="1">Belongs to the hemerythrin family.</text>
</comment>
<dbReference type="Proteomes" id="UP000011744">
    <property type="component" value="Unassembled WGS sequence"/>
</dbReference>
<dbReference type="OrthoDB" id="7351997at2"/>
<dbReference type="InterPro" id="IPR012312">
    <property type="entry name" value="Hemerythrin-like"/>
</dbReference>
<dbReference type="PANTHER" id="PTHR37164:SF1">
    <property type="entry name" value="BACTERIOHEMERYTHRIN"/>
    <property type="match status" value="1"/>
</dbReference>
<feature type="domain" description="Hemerythrin-like" evidence="4">
    <location>
        <begin position="147"/>
        <end position="251"/>
    </location>
</feature>
<dbReference type="PANTHER" id="PTHR37164">
    <property type="entry name" value="BACTERIOHEMERYTHRIN"/>
    <property type="match status" value="1"/>
</dbReference>
<keyword evidence="3" id="KW-0408">Iron</keyword>
<dbReference type="AlphaFoldDB" id="M3ABM1"/>
<dbReference type="Pfam" id="PF01814">
    <property type="entry name" value="Hemerythrin"/>
    <property type="match status" value="1"/>
</dbReference>
<organism evidence="5 6">
    <name type="scientific">Paramagnetospirillum caucaseum</name>
    <dbReference type="NCBI Taxonomy" id="1244869"/>
    <lineage>
        <taxon>Bacteria</taxon>
        <taxon>Pseudomonadati</taxon>
        <taxon>Pseudomonadota</taxon>
        <taxon>Alphaproteobacteria</taxon>
        <taxon>Rhodospirillales</taxon>
        <taxon>Magnetospirillaceae</taxon>
        <taxon>Paramagnetospirillum</taxon>
    </lineage>
</organism>
<dbReference type="GO" id="GO:0046872">
    <property type="term" value="F:metal ion binding"/>
    <property type="evidence" value="ECO:0007669"/>
    <property type="project" value="UniProtKB-KW"/>
</dbReference>
<dbReference type="STRING" id="1244869.H261_09547"/>
<dbReference type="InterPro" id="IPR050669">
    <property type="entry name" value="Hemerythrin"/>
</dbReference>
<sequence length="256" mass="28654">MSPAHRIPPSGNPLIDQQHGRLSELIQQAALAARDNDGAAPFLQALTQFRRALAHHFSVEKVIFSGAGFDAASGHGRAHAMILERLDSGLHSAGDLSTVQARHRVLEELERILLDHEMLEDAAYWDAVRAHSASPALKWTELMAIGIGWVDDQHRDMVDLLNQLSRAARTEDHAAVSPLLQQFLHLARQHFAAEERHLEARGRPLSGHRADHARMLAEFDQLAAAEGHGPRILVDHYLRFWVMEHILGIDRQDLME</sequence>
<dbReference type="NCBIfam" id="TIGR02481">
    <property type="entry name" value="hemeryth_dom"/>
    <property type="match status" value="1"/>
</dbReference>
<dbReference type="PATRIC" id="fig|1244869.3.peg.1930"/>
<dbReference type="Gene3D" id="1.20.120.50">
    <property type="entry name" value="Hemerythrin-like"/>
    <property type="match status" value="2"/>
</dbReference>
<gene>
    <name evidence="5" type="ORF">H261_09547</name>
</gene>
<proteinExistence type="inferred from homology"/>
<dbReference type="eggNOG" id="COG2703">
    <property type="taxonomic scope" value="Bacteria"/>
</dbReference>
<evidence type="ECO:0000256" key="2">
    <source>
        <dbReference type="ARBA" id="ARBA00022723"/>
    </source>
</evidence>